<feature type="transmembrane region" description="Helical" evidence="1">
    <location>
        <begin position="6"/>
        <end position="28"/>
    </location>
</feature>
<evidence type="ECO:0000313" key="2">
    <source>
        <dbReference type="EMBL" id="MFC6039371.1"/>
    </source>
</evidence>
<organism evidence="2 3">
    <name type="scientific">Paenisporosarcina macmurdoensis</name>
    <dbReference type="NCBI Taxonomy" id="212659"/>
    <lineage>
        <taxon>Bacteria</taxon>
        <taxon>Bacillati</taxon>
        <taxon>Bacillota</taxon>
        <taxon>Bacilli</taxon>
        <taxon>Bacillales</taxon>
        <taxon>Caryophanaceae</taxon>
        <taxon>Paenisporosarcina</taxon>
    </lineage>
</organism>
<reference evidence="3" key="1">
    <citation type="journal article" date="2019" name="Int. J. Syst. Evol. Microbiol.">
        <title>The Global Catalogue of Microorganisms (GCM) 10K type strain sequencing project: providing services to taxonomists for standard genome sequencing and annotation.</title>
        <authorList>
            <consortium name="The Broad Institute Genomics Platform"/>
            <consortium name="The Broad Institute Genome Sequencing Center for Infectious Disease"/>
            <person name="Wu L."/>
            <person name="Ma J."/>
        </authorList>
    </citation>
    <scope>NUCLEOTIDE SEQUENCE [LARGE SCALE GENOMIC DNA]</scope>
    <source>
        <strain evidence="3">CCUG 54527</strain>
    </source>
</reference>
<evidence type="ECO:0008006" key="4">
    <source>
        <dbReference type="Google" id="ProtNLM"/>
    </source>
</evidence>
<evidence type="ECO:0000256" key="1">
    <source>
        <dbReference type="SAM" id="Phobius"/>
    </source>
</evidence>
<protein>
    <recommendedName>
        <fullName evidence="4">DUF4083 domain-containing protein</fullName>
    </recommendedName>
</protein>
<dbReference type="Proteomes" id="UP001596170">
    <property type="component" value="Unassembled WGS sequence"/>
</dbReference>
<keyword evidence="3" id="KW-1185">Reference proteome</keyword>
<gene>
    <name evidence="2" type="ORF">ACFPYN_08040</name>
</gene>
<comment type="caution">
    <text evidence="2">The sequence shown here is derived from an EMBL/GenBank/DDBJ whole genome shotgun (WGS) entry which is preliminary data.</text>
</comment>
<keyword evidence="1" id="KW-0472">Membrane</keyword>
<name>A0ABW1L7B9_9BACL</name>
<keyword evidence="1" id="KW-0812">Transmembrane</keyword>
<dbReference type="EMBL" id="JBHSRI010000009">
    <property type="protein sequence ID" value="MFC6039371.1"/>
    <property type="molecule type" value="Genomic_DNA"/>
</dbReference>
<proteinExistence type="predicted"/>
<accession>A0ABW1L7B9</accession>
<evidence type="ECO:0000313" key="3">
    <source>
        <dbReference type="Proteomes" id="UP001596170"/>
    </source>
</evidence>
<keyword evidence="1" id="KW-1133">Transmembrane helix</keyword>
<dbReference type="RefSeq" id="WP_377733447.1">
    <property type="nucleotide sequence ID" value="NZ_JBHSRI010000009.1"/>
</dbReference>
<sequence length="54" mass="6201">MNLGDIVFTIIVFIIPLLIIGLLIFMLISMKKRKDQLNRIEQSLSDGLSKKQIK</sequence>